<dbReference type="PANTHER" id="PTHR11731:SF193">
    <property type="entry name" value="DIPEPTIDYL PEPTIDASE 9"/>
    <property type="match status" value="1"/>
</dbReference>
<protein>
    <submittedName>
        <fullName evidence="4">Dipeptidyl-peptidase-4</fullName>
    </submittedName>
</protein>
<feature type="chain" id="PRO_5008687695" evidence="1">
    <location>
        <begin position="27"/>
        <end position="762"/>
    </location>
</feature>
<organism evidence="4 5">
    <name type="scientific">Chitinophaga costaii</name>
    <dbReference type="NCBI Taxonomy" id="1335309"/>
    <lineage>
        <taxon>Bacteria</taxon>
        <taxon>Pseudomonadati</taxon>
        <taxon>Bacteroidota</taxon>
        <taxon>Chitinophagia</taxon>
        <taxon>Chitinophagales</taxon>
        <taxon>Chitinophagaceae</taxon>
        <taxon>Chitinophaga</taxon>
    </lineage>
</organism>
<dbReference type="Gene3D" id="2.140.10.30">
    <property type="entry name" value="Dipeptidylpeptidase IV, N-terminal domain"/>
    <property type="match status" value="1"/>
</dbReference>
<evidence type="ECO:0000256" key="1">
    <source>
        <dbReference type="SAM" id="SignalP"/>
    </source>
</evidence>
<dbReference type="STRING" id="1335309.GA0116948_10174"/>
<dbReference type="InterPro" id="IPR050278">
    <property type="entry name" value="Serine_Prot_S9B/DPPIV"/>
</dbReference>
<gene>
    <name evidence="4" type="ORF">GA0116948_10174</name>
</gene>
<evidence type="ECO:0000259" key="2">
    <source>
        <dbReference type="Pfam" id="PF00326"/>
    </source>
</evidence>
<feature type="domain" description="Peptidase S9 prolyl oligopeptidase catalytic" evidence="2">
    <location>
        <begin position="560"/>
        <end position="759"/>
    </location>
</feature>
<dbReference type="SUPFAM" id="SSF53474">
    <property type="entry name" value="alpha/beta-Hydrolases"/>
    <property type="match status" value="1"/>
</dbReference>
<dbReference type="GO" id="GO:0006508">
    <property type="term" value="P:proteolysis"/>
    <property type="evidence" value="ECO:0007669"/>
    <property type="project" value="InterPro"/>
</dbReference>
<proteinExistence type="predicted"/>
<evidence type="ECO:0000313" key="5">
    <source>
        <dbReference type="Proteomes" id="UP000242818"/>
    </source>
</evidence>
<dbReference type="GO" id="GO:0008239">
    <property type="term" value="F:dipeptidyl-peptidase activity"/>
    <property type="evidence" value="ECO:0007669"/>
    <property type="project" value="TreeGrafter"/>
</dbReference>
<dbReference type="InterPro" id="IPR002469">
    <property type="entry name" value="Peptidase_S9B_N"/>
</dbReference>
<reference evidence="4 5" key="1">
    <citation type="submission" date="2016-08" db="EMBL/GenBank/DDBJ databases">
        <authorList>
            <person name="Seilhamer J.J."/>
        </authorList>
    </citation>
    <scope>NUCLEOTIDE SEQUENCE [LARGE SCALE GENOMIC DNA]</scope>
    <source>
        <strain evidence="4 5">A37T2</strain>
    </source>
</reference>
<dbReference type="Gene3D" id="3.40.50.1820">
    <property type="entry name" value="alpha/beta hydrolase"/>
    <property type="match status" value="1"/>
</dbReference>
<accession>A0A1C3YRX7</accession>
<dbReference type="GO" id="GO:0008236">
    <property type="term" value="F:serine-type peptidase activity"/>
    <property type="evidence" value="ECO:0007669"/>
    <property type="project" value="InterPro"/>
</dbReference>
<dbReference type="InterPro" id="IPR029058">
    <property type="entry name" value="AB_hydrolase_fold"/>
</dbReference>
<keyword evidence="5" id="KW-1185">Reference proteome</keyword>
<sequence>MMKCKTYCLGAAITLLPLLLATAVKAQVPEAPPQKEVGEHIRHNDLTLEDIYNSGIYNQKGFGPVRWLNTNDGYSALEKSAAGNEIVKYEAATGQRIVLVAAQQLTPAGWQHPLEVASYAWSADNRKMLLFTNTFRVWRYNTRGDYWVLNLATGQLQQLGKNLDAGSLMFAKFSPDGGRVAYVSHQNIFVEDIATQHITQLTTDGGNNIINGTFDWVYEEELDCRDGFRWSPDGQFIAYWQTDTEGTGVFYMINNIDSIYSQPIPLPYPKVGTRLSAVKIGVIPAAGGATKWLDIPGAPRDHYLARMDFIPASSTLMIQQLNRKQNANKVWMADMLTMKLTNILTDTDSAFLDLHDDIQWLDHNRYFTWSSEQDGWQHLYKVSRDGKQKALITKGNFDVVQVNCIDEKGGYVYYIASPFNYTQRFLYRSRLDGKGSAERITPSSLRGQSSYQMSGNARWAIHTYQDANTPPRISLVHLPDHQEWKVLEDNHTLKERYAGLGLSPKKFFQVNIGEVVLDAWMITPKNFDSTKKYPLLFYVYGEPAASTVQDNWGGGDLWHQYLAQQGYVVMSIDSRGTKTPRGRAWRKSVYGQIGLLSADDQAMAAAKIRDSLSYIDPHKIGIWGWSGGGQMTLHCMFRHSDIYTTGIAVSFVSDQRLYDATYQERYMGLLSENKEGYIKGSPITYANGLQGNLMIIHGTGDDNVHYQSFELLVNRLIKYNKLFAMMSYPMRSHGIYERENTSLHLRETMEKFWKQNLQEKKD</sequence>
<dbReference type="EMBL" id="FMAR01000001">
    <property type="protein sequence ID" value="SCB72820.1"/>
    <property type="molecule type" value="Genomic_DNA"/>
</dbReference>
<dbReference type="PANTHER" id="PTHR11731">
    <property type="entry name" value="PROTEASE FAMILY S9B,C DIPEPTIDYL-PEPTIDASE IV-RELATED"/>
    <property type="match status" value="1"/>
</dbReference>
<dbReference type="Pfam" id="PF00930">
    <property type="entry name" value="DPPIV_N"/>
    <property type="match status" value="1"/>
</dbReference>
<dbReference type="SUPFAM" id="SSF82171">
    <property type="entry name" value="DPP6 N-terminal domain-like"/>
    <property type="match status" value="1"/>
</dbReference>
<keyword evidence="1" id="KW-0732">Signal</keyword>
<dbReference type="RefSeq" id="WP_205686007.1">
    <property type="nucleotide sequence ID" value="NZ_FMAR01000001.1"/>
</dbReference>
<feature type="signal peptide" evidence="1">
    <location>
        <begin position="1"/>
        <end position="26"/>
    </location>
</feature>
<dbReference type="AlphaFoldDB" id="A0A1C3YRX7"/>
<evidence type="ECO:0000259" key="3">
    <source>
        <dbReference type="Pfam" id="PF00930"/>
    </source>
</evidence>
<dbReference type="InterPro" id="IPR001375">
    <property type="entry name" value="Peptidase_S9_cat"/>
</dbReference>
<dbReference type="Pfam" id="PF00326">
    <property type="entry name" value="Peptidase_S9"/>
    <property type="match status" value="1"/>
</dbReference>
<name>A0A1C3YRX7_9BACT</name>
<evidence type="ECO:0000313" key="4">
    <source>
        <dbReference type="EMBL" id="SCB72820.1"/>
    </source>
</evidence>
<dbReference type="Proteomes" id="UP000242818">
    <property type="component" value="Unassembled WGS sequence"/>
</dbReference>
<feature type="domain" description="Dipeptidylpeptidase IV N-terminal" evidence="3">
    <location>
        <begin position="122"/>
        <end position="471"/>
    </location>
</feature>